<accession>A0A6L9SCV8</accession>
<evidence type="ECO:0000259" key="5">
    <source>
        <dbReference type="SMART" id="SM00062"/>
    </source>
</evidence>
<name>A0A6L9SCV8_9ACTN</name>
<keyword evidence="3" id="KW-0732">Signal</keyword>
<protein>
    <submittedName>
        <fullName evidence="6">ABC transporter substrate-binding protein</fullName>
    </submittedName>
</protein>
<dbReference type="Pfam" id="PF09084">
    <property type="entry name" value="NMT1"/>
    <property type="match status" value="1"/>
</dbReference>
<dbReference type="SMART" id="SM00062">
    <property type="entry name" value="PBPb"/>
    <property type="match status" value="1"/>
</dbReference>
<dbReference type="SUPFAM" id="SSF53850">
    <property type="entry name" value="Periplasmic binding protein-like II"/>
    <property type="match status" value="1"/>
</dbReference>
<evidence type="ECO:0000256" key="2">
    <source>
        <dbReference type="ARBA" id="ARBA00010742"/>
    </source>
</evidence>
<comment type="caution">
    <text evidence="6">The sequence shown here is derived from an EMBL/GenBank/DDBJ whole genome shotgun (WGS) entry which is preliminary data.</text>
</comment>
<evidence type="ECO:0000256" key="4">
    <source>
        <dbReference type="SAM" id="MobiDB-lite"/>
    </source>
</evidence>
<organism evidence="6 7">
    <name type="scientific">Phytoactinopolyspora halotolerans</name>
    <dbReference type="NCBI Taxonomy" id="1981512"/>
    <lineage>
        <taxon>Bacteria</taxon>
        <taxon>Bacillati</taxon>
        <taxon>Actinomycetota</taxon>
        <taxon>Actinomycetes</taxon>
        <taxon>Jiangellales</taxon>
        <taxon>Jiangellaceae</taxon>
        <taxon>Phytoactinopolyspora</taxon>
    </lineage>
</organism>
<comment type="subcellular location">
    <subcellularLocation>
        <location evidence="1">Periplasm</location>
    </subcellularLocation>
</comment>
<comment type="similarity">
    <text evidence="2">Belongs to the bacterial solute-binding protein SsuA/TauA family.</text>
</comment>
<evidence type="ECO:0000256" key="3">
    <source>
        <dbReference type="ARBA" id="ARBA00022729"/>
    </source>
</evidence>
<dbReference type="AlphaFoldDB" id="A0A6L9SCV8"/>
<dbReference type="EMBL" id="JAAGOA010000018">
    <property type="protein sequence ID" value="NEE02923.1"/>
    <property type="molecule type" value="Genomic_DNA"/>
</dbReference>
<feature type="compositionally biased region" description="Acidic residues" evidence="4">
    <location>
        <begin position="8"/>
        <end position="47"/>
    </location>
</feature>
<evidence type="ECO:0000313" key="6">
    <source>
        <dbReference type="EMBL" id="NEE02923.1"/>
    </source>
</evidence>
<keyword evidence="7" id="KW-1185">Reference proteome</keyword>
<evidence type="ECO:0000313" key="7">
    <source>
        <dbReference type="Proteomes" id="UP000475214"/>
    </source>
</evidence>
<dbReference type="Proteomes" id="UP000475214">
    <property type="component" value="Unassembled WGS sequence"/>
</dbReference>
<dbReference type="CDD" id="cd01008">
    <property type="entry name" value="PBP2_NrtA_SsuA_CpmA_like"/>
    <property type="match status" value="1"/>
</dbReference>
<dbReference type="InterPro" id="IPR015168">
    <property type="entry name" value="SsuA/THI5"/>
</dbReference>
<dbReference type="PANTHER" id="PTHR30024">
    <property type="entry name" value="ALIPHATIC SULFONATES-BINDING PROTEIN-RELATED"/>
    <property type="match status" value="1"/>
</dbReference>
<proteinExistence type="inferred from homology"/>
<gene>
    <name evidence="6" type="ORF">G1H10_22420</name>
</gene>
<dbReference type="InterPro" id="IPR001638">
    <property type="entry name" value="Solute-binding_3/MltF_N"/>
</dbReference>
<feature type="domain" description="Solute-binding protein family 3/N-terminal" evidence="5">
    <location>
        <begin position="57"/>
        <end position="295"/>
    </location>
</feature>
<evidence type="ECO:0000256" key="1">
    <source>
        <dbReference type="ARBA" id="ARBA00004418"/>
    </source>
</evidence>
<dbReference type="GO" id="GO:0042597">
    <property type="term" value="C:periplasmic space"/>
    <property type="evidence" value="ECO:0007669"/>
    <property type="project" value="UniProtKB-SubCell"/>
</dbReference>
<dbReference type="PANTHER" id="PTHR30024:SF47">
    <property type="entry name" value="TAURINE-BINDING PERIPLASMIC PROTEIN"/>
    <property type="match status" value="1"/>
</dbReference>
<dbReference type="Gene3D" id="3.40.190.10">
    <property type="entry name" value="Periplasmic binding protein-like II"/>
    <property type="match status" value="2"/>
</dbReference>
<sequence length="393" mass="41979">MLAAACGSDDDSSDEDASTQEENGGADEGDAEGEDDSTDDGDGEEGGDLPALPELTEVNVGYVSAVDQMGVAIAQDLGFYDELNLDVTLADPFPTGVDALTALDAGDVDFVQVGTPSINAVLEGMDLVYLGNYSGSSSQLGIDETMAMVATAESEIDPDDLTTLAGKSVGVSIGSINHMYLLGLLEENGMSADDVEIVNTPPPEMAVAMETGSLDAAIAWDPWPITIRNDVDGVFEAVRGGGYIAYIGYIVSTREYAESNPETVEAFLTARAAADHWMRETPDEAAEVTTRWVPDTEIEVAEEAMQYNVIQLDPRFSACNYLALDTTIQLFNDMEAIDGTYDVNDHFMPGPILSVMERNPELFDDLPEIPQEAQITPDYTFVRGEAESACPQG</sequence>
<reference evidence="6 7" key="1">
    <citation type="submission" date="2020-02" db="EMBL/GenBank/DDBJ databases">
        <authorList>
            <person name="Li X.-J."/>
            <person name="Han X.-M."/>
        </authorList>
    </citation>
    <scope>NUCLEOTIDE SEQUENCE [LARGE SCALE GENOMIC DNA]</scope>
    <source>
        <strain evidence="6 7">CCTCC AB 2017055</strain>
    </source>
</reference>
<feature type="region of interest" description="Disordered" evidence="4">
    <location>
        <begin position="1"/>
        <end position="54"/>
    </location>
</feature>